<evidence type="ECO:0000313" key="2">
    <source>
        <dbReference type="Proteomes" id="UP000785653"/>
    </source>
</evidence>
<gene>
    <name evidence="1" type="ORF">HXO65_00130</name>
</gene>
<name>A0A930LSN7_9MICC</name>
<evidence type="ECO:0000313" key="1">
    <source>
        <dbReference type="EMBL" id="MBF1672612.1"/>
    </source>
</evidence>
<dbReference type="AlphaFoldDB" id="A0A930LSN7"/>
<comment type="caution">
    <text evidence="1">The sequence shown here is derived from an EMBL/GenBank/DDBJ whole genome shotgun (WGS) entry which is preliminary data.</text>
</comment>
<sequence>MTTKYNRNTLVPFGNLKDYGKIDPEPRERMEAIIDPELLTLTEEEADQREYPLAAYTRAVALARFGYASVYPGDDYDEVMIREACYGPAEDGKLILRVLQTSYIGKAPFECAEDTSKLIGLDLSTASSRYSRVVIDAYQNPRSGRFYVALARKED</sequence>
<reference evidence="1" key="1">
    <citation type="submission" date="2020-04" db="EMBL/GenBank/DDBJ databases">
        <title>Deep metagenomics examines the oral microbiome during advanced dental caries in children, revealing novel taxa and co-occurrences with host molecules.</title>
        <authorList>
            <person name="Baker J.L."/>
            <person name="Morton J.T."/>
            <person name="Dinis M."/>
            <person name="Alvarez R."/>
            <person name="Tran N.C."/>
            <person name="Knight R."/>
            <person name="Edlund A."/>
        </authorList>
    </citation>
    <scope>NUCLEOTIDE SEQUENCE</scope>
    <source>
        <strain evidence="1">JCVI_47_bin.3</strain>
    </source>
</reference>
<proteinExistence type="predicted"/>
<organism evidence="1 2">
    <name type="scientific">Rothia mucilaginosa</name>
    <dbReference type="NCBI Taxonomy" id="43675"/>
    <lineage>
        <taxon>Bacteria</taxon>
        <taxon>Bacillati</taxon>
        <taxon>Actinomycetota</taxon>
        <taxon>Actinomycetes</taxon>
        <taxon>Micrococcales</taxon>
        <taxon>Micrococcaceae</taxon>
        <taxon>Rothia</taxon>
    </lineage>
</organism>
<dbReference type="EMBL" id="JABZXS010000001">
    <property type="protein sequence ID" value="MBF1672612.1"/>
    <property type="molecule type" value="Genomic_DNA"/>
</dbReference>
<protein>
    <submittedName>
        <fullName evidence="1">Uncharacterized protein</fullName>
    </submittedName>
</protein>
<dbReference type="Proteomes" id="UP000785653">
    <property type="component" value="Unassembled WGS sequence"/>
</dbReference>
<accession>A0A930LSN7</accession>